<dbReference type="Gene3D" id="2.130.10.10">
    <property type="entry name" value="YVTN repeat-like/Quinoprotein amine dehydrogenase"/>
    <property type="match status" value="5"/>
</dbReference>
<dbReference type="AlphaFoldDB" id="A0A919CK16"/>
<sequence>MKQTTLLATLLASLALPLAPVTLANDAHPLAGVPLRHIGPAITSGRISDFAFHPDRPEIFYAAVASGNLFKTTNDTITWEPIFDNEGSYAIGVVELAPSDPKIVWVGTGENNSQRSVGYGDGVYKSIDGGKSWQNMGLKNSGHISQIWIHPEDANHVLVASQGPLWSEGGDRGLYRTLDGGENWELILEIDQHTGVNEFAVDPRNVNNIVASTYQRRRHVWVLINGGPGSGIHKTTNGGESWTEISAGLPSDDMGRIGLAMAPSSPDTLYAIIEGMPNEQGVYRSTDFGNSWTKRSSYMASSPQYYNELIVDPLNPDRVYSMDTFTHKSEDGGASFQQLGNRWRHVDDHALWIDPKNTEHLYIGGDGGIYESWDRGTTWRHVRNLSITQFYRIQPDNAEPFYNVCGGTQDNNSLCAPSRTSTLHGITNSDWKLILGGDGYKPQFDPRDANIIYTQYQYGNLFRYDRRTQERVSITPHPESGEPAYKWNWNTPILISPHNPERIYYAAEYLFRSDDRGDNWRKVSGDLTRGVDRNSLEVMGRVWSVDAIAKNDSTSRFGSAIGLSESPLQEGLIYIGTDDGVISVTENGGDSWRRQERFPGVPEMSLVEDVIASAHDADTAYAVFDNHKRGDYKPYVMRTTDKGKSWKSIAGNLPEWGSAHTIAEDHVNPNLLFVGTEFGLFFTQDGGANWHQLKGNFPTIAVRDLEIQQRENDLVVGTFGRGIYILDDYSALRTTKADMAEQHLFPVRGTWLYVEGDLWGGERKGSLGEEFFSADNPEYGTVFTYYLADAVQSRAKARRSAERETEKDGGDTPYPSWDELRAEDREIAPAVYLMVRDASGKLVRQVAANSGKGLHRTAWDLRLPAPGPIELESVERPIWATPAPGPLVVPGEYTATLAVLRDGELQEVGEPQAFVVKALKNSPEITEDRRQLQDFMIEAAGLQRSVAGAVAATREIENRMRYLRQALVETPATGDAERAQLNALYQRLQDVKVSLSGDSTITRRNESAPMSIASRASNVYYSVASMQSNVGGMLQDSLAVAKSEYEPVRAALASIADELSALETSLDAQGAPWTPGRVPGA</sequence>
<evidence type="ECO:0000313" key="3">
    <source>
        <dbReference type="EMBL" id="GHD32724.1"/>
    </source>
</evidence>
<organism evidence="3 4">
    <name type="scientific">Parahalioglobus pacificus</name>
    <dbReference type="NCBI Taxonomy" id="930806"/>
    <lineage>
        <taxon>Bacteria</taxon>
        <taxon>Pseudomonadati</taxon>
        <taxon>Pseudomonadota</taxon>
        <taxon>Gammaproteobacteria</taxon>
        <taxon>Cellvibrionales</taxon>
        <taxon>Halieaceae</taxon>
        <taxon>Parahalioglobus</taxon>
    </lineage>
</organism>
<keyword evidence="2" id="KW-0732">Signal</keyword>
<comment type="caution">
    <text evidence="3">The sequence shown here is derived from an EMBL/GenBank/DDBJ whole genome shotgun (WGS) entry which is preliminary data.</text>
</comment>
<accession>A0A919CK16</accession>
<feature type="compositionally biased region" description="Basic and acidic residues" evidence="1">
    <location>
        <begin position="799"/>
        <end position="810"/>
    </location>
</feature>
<proteinExistence type="predicted"/>
<evidence type="ECO:0000256" key="1">
    <source>
        <dbReference type="SAM" id="MobiDB-lite"/>
    </source>
</evidence>
<feature type="chain" id="PRO_5037955727" description="Glycosyl hydrolase" evidence="2">
    <location>
        <begin position="25"/>
        <end position="1081"/>
    </location>
</feature>
<dbReference type="PANTHER" id="PTHR43739">
    <property type="entry name" value="XYLOGLUCANASE (EUROFUNG)"/>
    <property type="match status" value="1"/>
</dbReference>
<dbReference type="RefSeq" id="WP_189477175.1">
    <property type="nucleotide sequence ID" value="NZ_BMYM01000001.1"/>
</dbReference>
<reference evidence="3" key="2">
    <citation type="submission" date="2020-09" db="EMBL/GenBank/DDBJ databases">
        <authorList>
            <person name="Sun Q."/>
            <person name="Kim S."/>
        </authorList>
    </citation>
    <scope>NUCLEOTIDE SEQUENCE</scope>
    <source>
        <strain evidence="3">KCTC 23430</strain>
    </source>
</reference>
<feature type="region of interest" description="Disordered" evidence="1">
    <location>
        <begin position="798"/>
        <end position="820"/>
    </location>
</feature>
<dbReference type="CDD" id="cd15482">
    <property type="entry name" value="Sialidase_non-viral"/>
    <property type="match status" value="1"/>
</dbReference>
<evidence type="ECO:0008006" key="5">
    <source>
        <dbReference type="Google" id="ProtNLM"/>
    </source>
</evidence>
<dbReference type="InterPro" id="IPR052025">
    <property type="entry name" value="Xyloglucanase_GH74"/>
</dbReference>
<dbReference type="Proteomes" id="UP000644693">
    <property type="component" value="Unassembled WGS sequence"/>
</dbReference>
<dbReference type="GO" id="GO:0010411">
    <property type="term" value="P:xyloglucan metabolic process"/>
    <property type="evidence" value="ECO:0007669"/>
    <property type="project" value="TreeGrafter"/>
</dbReference>
<dbReference type="EMBL" id="BMYM01000001">
    <property type="protein sequence ID" value="GHD32724.1"/>
    <property type="molecule type" value="Genomic_DNA"/>
</dbReference>
<dbReference type="SUPFAM" id="SSF110296">
    <property type="entry name" value="Oligoxyloglucan reducing end-specific cellobiohydrolase"/>
    <property type="match status" value="2"/>
</dbReference>
<gene>
    <name evidence="3" type="ORF">GCM10007053_17340</name>
</gene>
<reference evidence="3" key="1">
    <citation type="journal article" date="2014" name="Int. J. Syst. Evol. Microbiol.">
        <title>Complete genome sequence of Corynebacterium casei LMG S-19264T (=DSM 44701T), isolated from a smear-ripened cheese.</title>
        <authorList>
            <consortium name="US DOE Joint Genome Institute (JGI-PGF)"/>
            <person name="Walter F."/>
            <person name="Albersmeier A."/>
            <person name="Kalinowski J."/>
            <person name="Ruckert C."/>
        </authorList>
    </citation>
    <scope>NUCLEOTIDE SEQUENCE</scope>
    <source>
        <strain evidence="3">KCTC 23430</strain>
    </source>
</reference>
<dbReference type="InterPro" id="IPR015943">
    <property type="entry name" value="WD40/YVTN_repeat-like_dom_sf"/>
</dbReference>
<feature type="signal peptide" evidence="2">
    <location>
        <begin position="1"/>
        <end position="24"/>
    </location>
</feature>
<dbReference type="PANTHER" id="PTHR43739:SF5">
    <property type="entry name" value="EXO-ALPHA-SIALIDASE"/>
    <property type="match status" value="1"/>
</dbReference>
<name>A0A919CK16_9GAMM</name>
<evidence type="ECO:0000313" key="4">
    <source>
        <dbReference type="Proteomes" id="UP000644693"/>
    </source>
</evidence>
<keyword evidence="4" id="KW-1185">Reference proteome</keyword>
<protein>
    <recommendedName>
        <fullName evidence="5">Glycosyl hydrolase</fullName>
    </recommendedName>
</protein>
<evidence type="ECO:0000256" key="2">
    <source>
        <dbReference type="SAM" id="SignalP"/>
    </source>
</evidence>